<keyword evidence="2" id="KW-1185">Reference proteome</keyword>
<dbReference type="EMBL" id="EU255577">
    <property type="protein sequence ID" value="ABY47791.1"/>
    <property type="molecule type" value="Genomic_DNA"/>
</dbReference>
<organism evidence="1 2">
    <name type="scientific">Helicoverpa armigera granulovirus</name>
    <dbReference type="NCBI Taxonomy" id="489830"/>
    <lineage>
        <taxon>Viruses</taxon>
        <taxon>Viruses incertae sedis</taxon>
        <taxon>Naldaviricetes</taxon>
        <taxon>Lefavirales</taxon>
        <taxon>Baculoviridae</taxon>
        <taxon>Betabaculovirus</taxon>
        <taxon>Betabaculovirus helarmigerae</taxon>
    </lineage>
</organism>
<reference evidence="1 2" key="1">
    <citation type="journal article" date="2008" name="Virus Genes">
        <title>Genomic sequence analysis of a granulovirus isolated from the Old World bollworm, Helicoverpa armigera.</title>
        <authorList>
            <person name="Harrison R.L."/>
            <person name="Popham H.J."/>
        </authorList>
    </citation>
    <scope>NUCLEOTIDE SEQUENCE [LARGE SCALE GENOMIC DNA]</scope>
</reference>
<dbReference type="KEGG" id="vg:10973784"/>
<dbReference type="Pfam" id="PF05214">
    <property type="entry name" value="Baculo_p33"/>
    <property type="match status" value="1"/>
</dbReference>
<dbReference type="RefSeq" id="YP_001649082.1">
    <property type="nucleotide sequence ID" value="NC_010240.1"/>
</dbReference>
<evidence type="ECO:0000313" key="1">
    <source>
        <dbReference type="EMBL" id="ABY47791.1"/>
    </source>
</evidence>
<sequence length="252" mass="30167">MLTYTPLVKRYIISFQLFNFRMLDMIRVAPAEKLKNLLYSEVKFLYHLNCVIVYKETRSTDVDALLQWFQSLNADLKLEEIKDLYINKLQELKLSQLDPQKYLFSFTTIWDAIHLMAYIGDDMVTKRDQLPHESVMAFFKNLKWVFYNIFIILFCPKCARHFLTVDVFPYEIEKIEVALYREKLGEPLIIVQEETRSMAAKNYLLSNHLLYKSMLFHNHVNNYRPIQSNAPDMNNYQRMEWSVYKNMLGIIN</sequence>
<dbReference type="InterPro" id="IPR007879">
    <property type="entry name" value="Baculo_p33"/>
</dbReference>
<evidence type="ECO:0000313" key="2">
    <source>
        <dbReference type="Proteomes" id="UP000203266"/>
    </source>
</evidence>
<dbReference type="GeneID" id="10973784"/>
<dbReference type="Proteomes" id="UP000203266">
    <property type="component" value="Segment"/>
</dbReference>
<protein>
    <submittedName>
        <fullName evidence="1">p33</fullName>
    </submittedName>
</protein>
<proteinExistence type="predicted"/>
<dbReference type="OrthoDB" id="8905at10239"/>
<name>A9YMU2_9BBAC</name>
<accession>A9YMU2</accession>